<keyword evidence="6 8" id="KW-0378">Hydrolase</keyword>
<dbReference type="GO" id="GO:0004844">
    <property type="term" value="F:uracil DNA N-glycosylase activity"/>
    <property type="evidence" value="ECO:0007669"/>
    <property type="project" value="UniProtKB-UniRule"/>
</dbReference>
<dbReference type="PANTHER" id="PTHR11264">
    <property type="entry name" value="URACIL-DNA GLYCOSYLASE"/>
    <property type="match status" value="1"/>
</dbReference>
<evidence type="ECO:0000256" key="10">
    <source>
        <dbReference type="RuleBase" id="RU003780"/>
    </source>
</evidence>
<keyword evidence="7 8" id="KW-0234">DNA repair</keyword>
<dbReference type="GeneID" id="88849552"/>
<comment type="similarity">
    <text evidence="3 8 10">Belongs to the uracil-DNA glycosylase (UDG) superfamily. UNG family.</text>
</comment>
<dbReference type="GO" id="GO:0005737">
    <property type="term" value="C:cytoplasm"/>
    <property type="evidence" value="ECO:0007669"/>
    <property type="project" value="UniProtKB-SubCell"/>
</dbReference>
<dbReference type="Proteomes" id="UP000273154">
    <property type="component" value="Chromosome"/>
</dbReference>
<accession>A0A3G9JZ87</accession>
<protein>
    <recommendedName>
        <fullName evidence="4 8">Uracil-DNA glycosylase</fullName>
        <shortName evidence="8">UDG</shortName>
        <ecNumber evidence="4 8">3.2.2.27</ecNumber>
    </recommendedName>
</protein>
<dbReference type="RefSeq" id="WP_126422959.1">
    <property type="nucleotide sequence ID" value="NZ_AP019367.1"/>
</dbReference>
<evidence type="ECO:0000256" key="8">
    <source>
        <dbReference type="HAMAP-Rule" id="MF_00148"/>
    </source>
</evidence>
<name>A0A3G9JZ87_9ACTN</name>
<dbReference type="InterPro" id="IPR018085">
    <property type="entry name" value="Ura-DNA_Glyclase_AS"/>
</dbReference>
<evidence type="ECO:0000256" key="7">
    <source>
        <dbReference type="ARBA" id="ARBA00023204"/>
    </source>
</evidence>
<dbReference type="NCBIfam" id="NF003589">
    <property type="entry name" value="PRK05254.1-2"/>
    <property type="match status" value="1"/>
</dbReference>
<feature type="domain" description="Uracil-DNA glycosylase-like" evidence="11">
    <location>
        <begin position="51"/>
        <end position="225"/>
    </location>
</feature>
<dbReference type="KEGG" id="pcat:Pcatena_14080"/>
<dbReference type="PROSITE" id="PS00130">
    <property type="entry name" value="U_DNA_GLYCOSYLASE"/>
    <property type="match status" value="1"/>
</dbReference>
<dbReference type="Pfam" id="PF03167">
    <property type="entry name" value="UDG"/>
    <property type="match status" value="1"/>
</dbReference>
<evidence type="ECO:0000256" key="1">
    <source>
        <dbReference type="ARBA" id="ARBA00001400"/>
    </source>
</evidence>
<evidence type="ECO:0000259" key="11">
    <source>
        <dbReference type="SMART" id="SM00986"/>
    </source>
</evidence>
<dbReference type="InterPro" id="IPR036895">
    <property type="entry name" value="Uracil-DNA_glycosylase-like_sf"/>
</dbReference>
<dbReference type="HAMAP" id="MF_00148">
    <property type="entry name" value="UDG"/>
    <property type="match status" value="1"/>
</dbReference>
<comment type="subcellular location">
    <subcellularLocation>
        <location evidence="8">Cytoplasm</location>
    </subcellularLocation>
</comment>
<comment type="catalytic activity">
    <reaction evidence="1 8 10">
        <text>Hydrolyzes single-stranded DNA or mismatched double-stranded DNA and polynucleotides, releasing free uracil.</text>
        <dbReference type="EC" id="3.2.2.27"/>
    </reaction>
</comment>
<dbReference type="CDD" id="cd10027">
    <property type="entry name" value="UDG-F1-like"/>
    <property type="match status" value="1"/>
</dbReference>
<organism evidence="12 13">
    <name type="scientific">Parolsenella catena</name>
    <dbReference type="NCBI Taxonomy" id="2003188"/>
    <lineage>
        <taxon>Bacteria</taxon>
        <taxon>Bacillati</taxon>
        <taxon>Actinomycetota</taxon>
        <taxon>Coriobacteriia</taxon>
        <taxon>Coriobacteriales</taxon>
        <taxon>Atopobiaceae</taxon>
        <taxon>Parolsenella</taxon>
    </lineage>
</organism>
<keyword evidence="13" id="KW-1185">Reference proteome</keyword>
<evidence type="ECO:0000313" key="12">
    <source>
        <dbReference type="EMBL" id="BBH50821.1"/>
    </source>
</evidence>
<sequence length="239" mass="25723">MTIENENVRAWLGDAPAQVRETCNQLLAEVEAMRTEQTIYPPQDDILNALAWTGPADVRVVILGQDPYHGPGQAMGLSFSVHAGCKLPPSLRNIYKELVADLGCDMPATGDLSNWARQGVLLLNTTLTVREHAANSHAKLGWRKVTDYVVQRCCELPQPVVFLAWGAHAIRLVGDAMAAAGANVPGSNKFCLASTHPSPLSATRAAKDVCAFMGSQPFSRANRLLVDAGAEPIDWARVG</sequence>
<dbReference type="SUPFAM" id="SSF52141">
    <property type="entry name" value="Uracil-DNA glycosylase-like"/>
    <property type="match status" value="1"/>
</dbReference>
<keyword evidence="8" id="KW-0963">Cytoplasm</keyword>
<reference evidence="13" key="1">
    <citation type="submission" date="2018-11" db="EMBL/GenBank/DDBJ databases">
        <title>Comparative genomics of Parolsenella catena and Libanicoccus massiliensis: Reclassification of Libanicoccus massiliensis as Parolsenella massiliensis comb. nov.</title>
        <authorList>
            <person name="Sakamoto M."/>
            <person name="Ikeyama N."/>
            <person name="Murakami T."/>
            <person name="Mori H."/>
            <person name="Yuki M."/>
            <person name="Ohkuma M."/>
        </authorList>
    </citation>
    <scope>NUCLEOTIDE SEQUENCE [LARGE SCALE GENOMIC DNA]</scope>
    <source>
        <strain evidence="13">JCM 31932</strain>
    </source>
</reference>
<dbReference type="EC" id="3.2.2.27" evidence="4 8"/>
<dbReference type="Gene3D" id="3.40.470.10">
    <property type="entry name" value="Uracil-DNA glycosylase-like domain"/>
    <property type="match status" value="1"/>
</dbReference>
<evidence type="ECO:0000313" key="13">
    <source>
        <dbReference type="Proteomes" id="UP000273154"/>
    </source>
</evidence>
<proteinExistence type="inferred from homology"/>
<evidence type="ECO:0000256" key="2">
    <source>
        <dbReference type="ARBA" id="ARBA00002631"/>
    </source>
</evidence>
<evidence type="ECO:0000256" key="6">
    <source>
        <dbReference type="ARBA" id="ARBA00022801"/>
    </source>
</evidence>
<evidence type="ECO:0000256" key="9">
    <source>
        <dbReference type="PROSITE-ProRule" id="PRU10072"/>
    </source>
</evidence>
<dbReference type="InterPro" id="IPR002043">
    <property type="entry name" value="UDG_fam1"/>
</dbReference>
<dbReference type="SMART" id="SM00986">
    <property type="entry name" value="UDG"/>
    <property type="match status" value="1"/>
</dbReference>
<evidence type="ECO:0000256" key="4">
    <source>
        <dbReference type="ARBA" id="ARBA00012030"/>
    </source>
</evidence>
<evidence type="ECO:0000256" key="5">
    <source>
        <dbReference type="ARBA" id="ARBA00022763"/>
    </source>
</evidence>
<feature type="active site" description="Proton acceptor" evidence="8 9">
    <location>
        <position position="66"/>
    </location>
</feature>
<gene>
    <name evidence="8 12" type="primary">ung</name>
    <name evidence="12" type="ORF">Pcatena_14080</name>
</gene>
<dbReference type="PANTHER" id="PTHR11264:SF0">
    <property type="entry name" value="URACIL-DNA GLYCOSYLASE"/>
    <property type="match status" value="1"/>
</dbReference>
<dbReference type="AlphaFoldDB" id="A0A3G9JZ87"/>
<dbReference type="GO" id="GO:0097510">
    <property type="term" value="P:base-excision repair, AP site formation via deaminated base removal"/>
    <property type="evidence" value="ECO:0007669"/>
    <property type="project" value="TreeGrafter"/>
</dbReference>
<keyword evidence="5 8" id="KW-0227">DNA damage</keyword>
<dbReference type="NCBIfam" id="NF003592">
    <property type="entry name" value="PRK05254.1-5"/>
    <property type="match status" value="1"/>
</dbReference>
<evidence type="ECO:0000256" key="3">
    <source>
        <dbReference type="ARBA" id="ARBA00008184"/>
    </source>
</evidence>
<dbReference type="SMART" id="SM00987">
    <property type="entry name" value="UreE_C"/>
    <property type="match status" value="1"/>
</dbReference>
<dbReference type="NCBIfam" id="NF003588">
    <property type="entry name" value="PRK05254.1-1"/>
    <property type="match status" value="1"/>
</dbReference>
<dbReference type="OrthoDB" id="9804372at2"/>
<dbReference type="EMBL" id="AP019367">
    <property type="protein sequence ID" value="BBH50821.1"/>
    <property type="molecule type" value="Genomic_DNA"/>
</dbReference>
<dbReference type="NCBIfam" id="TIGR00628">
    <property type="entry name" value="ung"/>
    <property type="match status" value="1"/>
</dbReference>
<comment type="function">
    <text evidence="2 8 10">Excises uracil residues from the DNA which can arise as a result of misincorporation of dUMP residues by DNA polymerase or due to deamination of cytosine.</text>
</comment>
<dbReference type="InterPro" id="IPR005122">
    <property type="entry name" value="Uracil-DNA_glycosylase-like"/>
</dbReference>